<dbReference type="Proteomes" id="UP001281147">
    <property type="component" value="Unassembled WGS sequence"/>
</dbReference>
<accession>A0ACC3N901</accession>
<sequence>MLPLLLFTALEATHVSAQSDLSFSQPLQAILSNAHSGSLYTYPTDLTQGIVPKPIASHNDYWRPLPFYSALSVGAVSVEADVWLYNGSLHVGHEESALTNERTFDSLYVQPILSVLQRMNPASKFVTEGPTKNGVYDTSSGQTLYLYVDVKTDGPTTFPHVIRALAPLREAGYLTTWNGTGVTMGPVSVIGTGNTPLDQVQGVSERDYFYDAPLPDLSSTSSNITSDVSLTANWDFGDAFGEVRNQSFNATQMQMLEEQIATAHDKGIMVRYWDLPSWPIGTRNAVWRILWDAGVDLLNVDDLEGAANFWENGG</sequence>
<name>A0ACC3N901_9PEZI</name>
<gene>
    <name evidence="1" type="ORF">LTR37_009188</name>
</gene>
<evidence type="ECO:0000313" key="2">
    <source>
        <dbReference type="Proteomes" id="UP001281147"/>
    </source>
</evidence>
<dbReference type="EMBL" id="JAUTXU010000071">
    <property type="protein sequence ID" value="KAK3712097.1"/>
    <property type="molecule type" value="Genomic_DNA"/>
</dbReference>
<keyword evidence="2" id="KW-1185">Reference proteome</keyword>
<comment type="caution">
    <text evidence="1">The sequence shown here is derived from an EMBL/GenBank/DDBJ whole genome shotgun (WGS) entry which is preliminary data.</text>
</comment>
<reference evidence="1" key="1">
    <citation type="submission" date="2023-07" db="EMBL/GenBank/DDBJ databases">
        <title>Black Yeasts Isolated from many extreme environments.</title>
        <authorList>
            <person name="Coleine C."/>
            <person name="Stajich J.E."/>
            <person name="Selbmann L."/>
        </authorList>
    </citation>
    <scope>NUCLEOTIDE SEQUENCE</scope>
    <source>
        <strain evidence="1">CCFEE 5714</strain>
    </source>
</reference>
<organism evidence="1 2">
    <name type="scientific">Vermiconidia calcicola</name>
    <dbReference type="NCBI Taxonomy" id="1690605"/>
    <lineage>
        <taxon>Eukaryota</taxon>
        <taxon>Fungi</taxon>
        <taxon>Dikarya</taxon>
        <taxon>Ascomycota</taxon>
        <taxon>Pezizomycotina</taxon>
        <taxon>Dothideomycetes</taxon>
        <taxon>Dothideomycetidae</taxon>
        <taxon>Mycosphaerellales</taxon>
        <taxon>Extremaceae</taxon>
        <taxon>Vermiconidia</taxon>
    </lineage>
</organism>
<evidence type="ECO:0000313" key="1">
    <source>
        <dbReference type="EMBL" id="KAK3712097.1"/>
    </source>
</evidence>
<protein>
    <submittedName>
        <fullName evidence="1">Uncharacterized protein</fullName>
    </submittedName>
</protein>
<proteinExistence type="predicted"/>